<dbReference type="KEGG" id="afg:AFULGI_00011480"/>
<evidence type="ECO:0000313" key="3">
    <source>
        <dbReference type="Proteomes" id="UP000028501"/>
    </source>
</evidence>
<evidence type="ECO:0008006" key="4">
    <source>
        <dbReference type="Google" id="ProtNLM"/>
    </source>
</evidence>
<reference evidence="2 3" key="1">
    <citation type="submission" date="2013-07" db="EMBL/GenBank/DDBJ databases">
        <title>Genome of Archaeoglobus fulgidus.</title>
        <authorList>
            <person name="Fiebig A."/>
            <person name="Birkeland N.-K."/>
        </authorList>
    </citation>
    <scope>NUCLEOTIDE SEQUENCE [LARGE SCALE GENOMIC DNA]</scope>
    <source>
        <strain evidence="2 3">DSM 8774</strain>
    </source>
</reference>
<sequence length="157" mass="16928">MGFDTVVAAIMATAIIVAVAYTFLAGSTSIAELSVESYKDAVNSAVKKLRSDIEILSVSYDNSTSKIVAYFKNTGDERYPDFSEFDAIVYGRTSGGEMVSFYVNSTVFSITNELINPGIFDPQEVAKLEAVQPLQNGTYVLLICTPNAVCDSADFSV</sequence>
<proteinExistence type="predicted"/>
<evidence type="ECO:0000256" key="1">
    <source>
        <dbReference type="SAM" id="Phobius"/>
    </source>
</evidence>
<keyword evidence="1" id="KW-0812">Transmembrane</keyword>
<protein>
    <recommendedName>
        <fullName evidence="4">Archaeal flagellar protein G</fullName>
    </recommendedName>
</protein>
<dbReference type="AlphaFoldDB" id="A0A075WFP8"/>
<dbReference type="Proteomes" id="UP000028501">
    <property type="component" value="Chromosome"/>
</dbReference>
<keyword evidence="1" id="KW-0472">Membrane</keyword>
<name>A0A075WFP8_ARCFL</name>
<dbReference type="GO" id="GO:0097588">
    <property type="term" value="P:archaeal or bacterial-type flagellum-dependent cell motility"/>
    <property type="evidence" value="ECO:0007669"/>
    <property type="project" value="InterPro"/>
</dbReference>
<dbReference type="GeneID" id="24794660"/>
<organism evidence="2 3">
    <name type="scientific">Archaeoglobus fulgidus DSM 8774</name>
    <dbReference type="NCBI Taxonomy" id="1344584"/>
    <lineage>
        <taxon>Archaea</taxon>
        <taxon>Methanobacteriati</taxon>
        <taxon>Methanobacteriota</taxon>
        <taxon>Archaeoglobi</taxon>
        <taxon>Archaeoglobales</taxon>
        <taxon>Archaeoglobaceae</taxon>
        <taxon>Archaeoglobus</taxon>
    </lineage>
</organism>
<dbReference type="EMBL" id="CP006577">
    <property type="protein sequence ID" value="AIG97929.1"/>
    <property type="molecule type" value="Genomic_DNA"/>
</dbReference>
<evidence type="ECO:0000313" key="2">
    <source>
        <dbReference type="EMBL" id="AIG97929.1"/>
    </source>
</evidence>
<feature type="transmembrane region" description="Helical" evidence="1">
    <location>
        <begin position="6"/>
        <end position="24"/>
    </location>
</feature>
<dbReference type="RefSeq" id="WP_231487646.1">
    <property type="nucleotide sequence ID" value="NZ_CP006577.1"/>
</dbReference>
<dbReference type="GO" id="GO:0005198">
    <property type="term" value="F:structural molecule activity"/>
    <property type="evidence" value="ECO:0007669"/>
    <property type="project" value="InterPro"/>
</dbReference>
<dbReference type="Pfam" id="PF01917">
    <property type="entry name" value="Flagellin_arch-type"/>
    <property type="match status" value="1"/>
</dbReference>
<gene>
    <name evidence="2" type="ORF">AFULGI_00011480</name>
</gene>
<dbReference type="InterPro" id="IPR002774">
    <property type="entry name" value="Flagellin_arc-type"/>
</dbReference>
<accession>A0A075WFP8</accession>
<dbReference type="HOGENOM" id="CLU_131313_0_0_2"/>
<keyword evidence="1" id="KW-1133">Transmembrane helix</keyword>